<comment type="caution">
    <text evidence="4">The sequence shown here is derived from an EMBL/GenBank/DDBJ whole genome shotgun (WGS) entry which is preliminary data.</text>
</comment>
<evidence type="ECO:0000313" key="4">
    <source>
        <dbReference type="EMBL" id="CAG7649954.1"/>
    </source>
</evidence>
<feature type="transmembrane region" description="Helical" evidence="2">
    <location>
        <begin position="99"/>
        <end position="122"/>
    </location>
</feature>
<protein>
    <submittedName>
        <fullName evidence="4">Thiol-disulfide oxidoreductase ResA</fullName>
    </submittedName>
</protein>
<feature type="transmembrane region" description="Helical" evidence="2">
    <location>
        <begin position="191"/>
        <end position="212"/>
    </location>
</feature>
<keyword evidence="1" id="KW-1015">Disulfide bond</keyword>
<feature type="transmembrane region" description="Helical" evidence="2">
    <location>
        <begin position="134"/>
        <end position="156"/>
    </location>
</feature>
<evidence type="ECO:0000313" key="5">
    <source>
        <dbReference type="Proteomes" id="UP000730618"/>
    </source>
</evidence>
<dbReference type="InterPro" id="IPR017937">
    <property type="entry name" value="Thioredoxin_CS"/>
</dbReference>
<dbReference type="PROSITE" id="PS00194">
    <property type="entry name" value="THIOREDOXIN_1"/>
    <property type="match status" value="1"/>
</dbReference>
<keyword evidence="2" id="KW-0812">Transmembrane</keyword>
<dbReference type="CDD" id="cd02966">
    <property type="entry name" value="TlpA_like_family"/>
    <property type="match status" value="1"/>
</dbReference>
<dbReference type="InterPro" id="IPR000866">
    <property type="entry name" value="AhpC/TSA"/>
</dbReference>
<keyword evidence="5" id="KW-1185">Reference proteome</keyword>
<evidence type="ECO:0000259" key="3">
    <source>
        <dbReference type="PROSITE" id="PS51352"/>
    </source>
</evidence>
<feature type="transmembrane region" description="Helical" evidence="2">
    <location>
        <begin position="162"/>
        <end position="179"/>
    </location>
</feature>
<dbReference type="PANTHER" id="PTHR42852">
    <property type="entry name" value="THIOL:DISULFIDE INTERCHANGE PROTEIN DSBE"/>
    <property type="match status" value="1"/>
</dbReference>
<dbReference type="PANTHER" id="PTHR42852:SF13">
    <property type="entry name" value="PROTEIN DIPZ"/>
    <property type="match status" value="1"/>
</dbReference>
<evidence type="ECO:0000256" key="2">
    <source>
        <dbReference type="SAM" id="Phobius"/>
    </source>
</evidence>
<sequence length="370" mass="40589">MTKQFLSPHNGNITFTESGERFGMDTWIWGPLVLQKNIVFAVVAALAGYGILRIRSEQAALGSAFRSVIVNAVLLWVISWKLSLLLFGGLGVLRNPMLLLYFSGGVRGAWIAALVAALYILFSARKLKMNVPDYIDSVLVSIFGGYTVYLALLTIIGEDHRLTHGVTAIVQAVMIVLWLRTKPSAQFRPPAQWAVMLLISYALVQSLAVNLWDKPGAAIQAGDATGLKVGQQAPDFELTLLSGQQVKLSDYRGKTVILNFWATWCPPCRAEMPEMQQFYDAHQAEGTVILGVNATSTEVSVPVVKAWIEEWAITFPIPLDKQGDVSKQYRVNAYPATYVIDAEGIIRDKHPGPMNAEMLKNAAGKAKPGK</sequence>
<dbReference type="Proteomes" id="UP000730618">
    <property type="component" value="Unassembled WGS sequence"/>
</dbReference>
<proteinExistence type="predicted"/>
<name>A0ABM8VMG5_9BACL</name>
<gene>
    <name evidence="4" type="primary">resA_4</name>
    <name evidence="4" type="ORF">PAECIP111802_04599</name>
</gene>
<dbReference type="EMBL" id="CAJVCE010000014">
    <property type="protein sequence ID" value="CAG7649954.1"/>
    <property type="molecule type" value="Genomic_DNA"/>
</dbReference>
<dbReference type="PROSITE" id="PS51352">
    <property type="entry name" value="THIOREDOXIN_2"/>
    <property type="match status" value="1"/>
</dbReference>
<dbReference type="Pfam" id="PF00578">
    <property type="entry name" value="AhpC-TSA"/>
    <property type="match status" value="1"/>
</dbReference>
<feature type="domain" description="Thioredoxin" evidence="3">
    <location>
        <begin position="227"/>
        <end position="368"/>
    </location>
</feature>
<feature type="transmembrane region" description="Helical" evidence="2">
    <location>
        <begin position="28"/>
        <end position="52"/>
    </location>
</feature>
<evidence type="ECO:0000256" key="1">
    <source>
        <dbReference type="ARBA" id="ARBA00023157"/>
    </source>
</evidence>
<organism evidence="4 5">
    <name type="scientific">Paenibacillus allorhizosphaerae</name>
    <dbReference type="NCBI Taxonomy" id="2849866"/>
    <lineage>
        <taxon>Bacteria</taxon>
        <taxon>Bacillati</taxon>
        <taxon>Bacillota</taxon>
        <taxon>Bacilli</taxon>
        <taxon>Bacillales</taxon>
        <taxon>Paenibacillaceae</taxon>
        <taxon>Paenibacillus</taxon>
    </lineage>
</organism>
<dbReference type="InterPro" id="IPR050553">
    <property type="entry name" value="Thioredoxin_ResA/DsbE_sf"/>
</dbReference>
<keyword evidence="2" id="KW-1133">Transmembrane helix</keyword>
<reference evidence="4 5" key="1">
    <citation type="submission" date="2021-06" db="EMBL/GenBank/DDBJ databases">
        <authorList>
            <person name="Criscuolo A."/>
        </authorList>
    </citation>
    <scope>NUCLEOTIDE SEQUENCE [LARGE SCALE GENOMIC DNA]</scope>
    <source>
        <strain evidence="5">CIP 111802</strain>
    </source>
</reference>
<accession>A0ABM8VMG5</accession>
<keyword evidence="2" id="KW-0472">Membrane</keyword>
<feature type="transmembrane region" description="Helical" evidence="2">
    <location>
        <begin position="73"/>
        <end position="93"/>
    </location>
</feature>
<dbReference type="InterPro" id="IPR013766">
    <property type="entry name" value="Thioredoxin_domain"/>
</dbReference>